<organism evidence="1 2">
    <name type="scientific">Spiribacter salinus</name>
    <dbReference type="NCBI Taxonomy" id="1335746"/>
    <lineage>
        <taxon>Bacteria</taxon>
        <taxon>Pseudomonadati</taxon>
        <taxon>Pseudomonadota</taxon>
        <taxon>Gammaproteobacteria</taxon>
        <taxon>Chromatiales</taxon>
        <taxon>Ectothiorhodospiraceae</taxon>
        <taxon>Spiribacter</taxon>
    </lineage>
</organism>
<protein>
    <submittedName>
        <fullName evidence="1">Uncharacterized protein</fullName>
    </submittedName>
</protein>
<accession>A0A540VNB0</accession>
<comment type="caution">
    <text evidence="1">The sequence shown here is derived from an EMBL/GenBank/DDBJ whole genome shotgun (WGS) entry which is preliminary data.</text>
</comment>
<evidence type="ECO:0000313" key="1">
    <source>
        <dbReference type="EMBL" id="TQE98250.1"/>
    </source>
</evidence>
<evidence type="ECO:0000313" key="2">
    <source>
        <dbReference type="Proteomes" id="UP000315400"/>
    </source>
</evidence>
<sequence>MILEGPKQPLREALGEARTALGERFPSVVVDNASHSPALGYWLGAVLLHDVQPEDDGVIRGQARSDLMLSIVCLQTVRSTAADREDQQHNVFRTTVLLAVAYEMLKAEEAAVQAVSLIDSMAEENPVLEGSFPVLVDGHREKYEAVEQRLAGQAK</sequence>
<name>A0A540VNB0_9GAMM</name>
<dbReference type="AlphaFoldDB" id="A0A540VNB0"/>
<dbReference type="Proteomes" id="UP000315400">
    <property type="component" value="Unassembled WGS sequence"/>
</dbReference>
<gene>
    <name evidence="1" type="ORF">FKY71_14830</name>
</gene>
<dbReference type="EMBL" id="VIFK01000243">
    <property type="protein sequence ID" value="TQE98250.1"/>
    <property type="molecule type" value="Genomic_DNA"/>
</dbReference>
<reference evidence="1 2" key="1">
    <citation type="submission" date="2019-06" db="EMBL/GenBank/DDBJ databases">
        <title>Metagenome assembled Genome of Spiribacter salinus SL48-SHIP from the microbial mat of Salt Lake 48 (Novosibirsk region, Russia).</title>
        <authorList>
            <person name="Shipova A."/>
            <person name="Rozanov A.S."/>
            <person name="Bryanskaya A.V."/>
            <person name="Peltek S.E."/>
        </authorList>
    </citation>
    <scope>NUCLEOTIDE SEQUENCE [LARGE SCALE GENOMIC DNA]</scope>
    <source>
        <strain evidence="1">SL48-SHIP-2</strain>
    </source>
</reference>
<proteinExistence type="predicted"/>